<evidence type="ECO:0000259" key="4">
    <source>
        <dbReference type="PROSITE" id="PS50949"/>
    </source>
</evidence>
<dbReference type="InterPro" id="IPR036388">
    <property type="entry name" value="WH-like_DNA-bd_sf"/>
</dbReference>
<evidence type="ECO:0000256" key="1">
    <source>
        <dbReference type="ARBA" id="ARBA00023015"/>
    </source>
</evidence>
<dbReference type="Proteomes" id="UP000824250">
    <property type="component" value="Unassembled WGS sequence"/>
</dbReference>
<dbReference type="CDD" id="cd07377">
    <property type="entry name" value="WHTH_GntR"/>
    <property type="match status" value="1"/>
</dbReference>
<organism evidence="5 6">
    <name type="scientific">Candidatus Copromonas faecavium</name>
    <name type="common">nom. illeg.</name>
    <dbReference type="NCBI Taxonomy" id="2840740"/>
    <lineage>
        <taxon>Bacteria</taxon>
        <taxon>Bacillati</taxon>
        <taxon>Bacillota</taxon>
        <taxon>Clostridia</taxon>
        <taxon>Lachnospirales</taxon>
        <taxon>Lachnospiraceae</taxon>
        <taxon>Candidatus Copromonas (nom. illeg.)</taxon>
    </lineage>
</organism>
<sequence length="229" mass="26742">MAVRGIDVYGILKTKIISLEFYPGQMIKESLLVEELHVSRTPVREAIILLANEMLVQVYPQRGTYVSKIDMEYVRQLVVMRHILETKLLLTLCKRKECLQERFAENMFSLSMAIQNNDIVEYLKADGEFHRRLFDCAGYPVIWDKLCRSHQTRYRMLDLSVFSDVMKDTLNEHRQILNCIEAGDCNQLQKILEAHLDPSIAREKELVKKFPDYFGPLDIRQTQASDLLD</sequence>
<dbReference type="AlphaFoldDB" id="A0A9D1A6K8"/>
<keyword evidence="2" id="KW-0238">DNA-binding</keyword>
<accession>A0A9D1A6K8</accession>
<dbReference type="Gene3D" id="1.20.120.530">
    <property type="entry name" value="GntR ligand-binding domain-like"/>
    <property type="match status" value="1"/>
</dbReference>
<reference evidence="5" key="2">
    <citation type="journal article" date="2021" name="PeerJ">
        <title>Extensive microbial diversity within the chicken gut microbiome revealed by metagenomics and culture.</title>
        <authorList>
            <person name="Gilroy R."/>
            <person name="Ravi A."/>
            <person name="Getino M."/>
            <person name="Pursley I."/>
            <person name="Horton D.L."/>
            <person name="Alikhan N.F."/>
            <person name="Baker D."/>
            <person name="Gharbi K."/>
            <person name="Hall N."/>
            <person name="Watson M."/>
            <person name="Adriaenssens E.M."/>
            <person name="Foster-Nyarko E."/>
            <person name="Jarju S."/>
            <person name="Secka A."/>
            <person name="Antonio M."/>
            <person name="Oren A."/>
            <person name="Chaudhuri R.R."/>
            <person name="La Ragione R."/>
            <person name="Hildebrand F."/>
            <person name="Pallen M.J."/>
        </authorList>
    </citation>
    <scope>NUCLEOTIDE SEQUENCE</scope>
    <source>
        <strain evidence="5">CHK180-2868</strain>
    </source>
</reference>
<dbReference type="SMART" id="SM00895">
    <property type="entry name" value="FCD"/>
    <property type="match status" value="1"/>
</dbReference>
<dbReference type="GO" id="GO:0003677">
    <property type="term" value="F:DNA binding"/>
    <property type="evidence" value="ECO:0007669"/>
    <property type="project" value="UniProtKB-KW"/>
</dbReference>
<dbReference type="PROSITE" id="PS50949">
    <property type="entry name" value="HTH_GNTR"/>
    <property type="match status" value="1"/>
</dbReference>
<dbReference type="SMART" id="SM00345">
    <property type="entry name" value="HTH_GNTR"/>
    <property type="match status" value="1"/>
</dbReference>
<proteinExistence type="predicted"/>
<feature type="domain" description="HTH gntR-type" evidence="4">
    <location>
        <begin position="2"/>
        <end position="69"/>
    </location>
</feature>
<dbReference type="Pfam" id="PF00392">
    <property type="entry name" value="GntR"/>
    <property type="match status" value="1"/>
</dbReference>
<dbReference type="SUPFAM" id="SSF48008">
    <property type="entry name" value="GntR ligand-binding domain-like"/>
    <property type="match status" value="1"/>
</dbReference>
<dbReference type="InterPro" id="IPR000524">
    <property type="entry name" value="Tscrpt_reg_HTH_GntR"/>
</dbReference>
<comment type="caution">
    <text evidence="5">The sequence shown here is derived from an EMBL/GenBank/DDBJ whole genome shotgun (WGS) entry which is preliminary data.</text>
</comment>
<keyword evidence="1" id="KW-0805">Transcription regulation</keyword>
<evidence type="ECO:0000256" key="3">
    <source>
        <dbReference type="ARBA" id="ARBA00023163"/>
    </source>
</evidence>
<evidence type="ECO:0000313" key="5">
    <source>
        <dbReference type="EMBL" id="HIR05783.1"/>
    </source>
</evidence>
<name>A0A9D1A6K8_9FIRM</name>
<dbReference type="Gene3D" id="1.10.10.10">
    <property type="entry name" value="Winged helix-like DNA-binding domain superfamily/Winged helix DNA-binding domain"/>
    <property type="match status" value="1"/>
</dbReference>
<dbReference type="EMBL" id="DVGC01000041">
    <property type="protein sequence ID" value="HIR05783.1"/>
    <property type="molecule type" value="Genomic_DNA"/>
</dbReference>
<dbReference type="InterPro" id="IPR036390">
    <property type="entry name" value="WH_DNA-bd_sf"/>
</dbReference>
<dbReference type="SUPFAM" id="SSF46785">
    <property type="entry name" value="Winged helix' DNA-binding domain"/>
    <property type="match status" value="1"/>
</dbReference>
<protein>
    <submittedName>
        <fullName evidence="5">GntR family transcriptional regulator</fullName>
    </submittedName>
</protein>
<keyword evidence="3" id="KW-0804">Transcription</keyword>
<evidence type="ECO:0000256" key="2">
    <source>
        <dbReference type="ARBA" id="ARBA00023125"/>
    </source>
</evidence>
<gene>
    <name evidence="5" type="ORF">IAB28_07435</name>
</gene>
<dbReference type="PANTHER" id="PTHR43537:SF45">
    <property type="entry name" value="GNTR FAMILY REGULATORY PROTEIN"/>
    <property type="match status" value="1"/>
</dbReference>
<dbReference type="PANTHER" id="PTHR43537">
    <property type="entry name" value="TRANSCRIPTIONAL REGULATOR, GNTR FAMILY"/>
    <property type="match status" value="1"/>
</dbReference>
<dbReference type="Pfam" id="PF07729">
    <property type="entry name" value="FCD"/>
    <property type="match status" value="1"/>
</dbReference>
<reference evidence="5" key="1">
    <citation type="submission" date="2020-10" db="EMBL/GenBank/DDBJ databases">
        <authorList>
            <person name="Gilroy R."/>
        </authorList>
    </citation>
    <scope>NUCLEOTIDE SEQUENCE</scope>
    <source>
        <strain evidence="5">CHK180-2868</strain>
    </source>
</reference>
<dbReference type="InterPro" id="IPR008920">
    <property type="entry name" value="TF_FadR/GntR_C"/>
</dbReference>
<evidence type="ECO:0000313" key="6">
    <source>
        <dbReference type="Proteomes" id="UP000824250"/>
    </source>
</evidence>
<dbReference type="InterPro" id="IPR011711">
    <property type="entry name" value="GntR_C"/>
</dbReference>
<dbReference type="GO" id="GO:0003700">
    <property type="term" value="F:DNA-binding transcription factor activity"/>
    <property type="evidence" value="ECO:0007669"/>
    <property type="project" value="InterPro"/>
</dbReference>